<dbReference type="InterPro" id="IPR008551">
    <property type="entry name" value="TANGO2"/>
</dbReference>
<dbReference type="EMBL" id="PVTR01000009">
    <property type="protein sequence ID" value="PRY86177.1"/>
    <property type="molecule type" value="Genomic_DNA"/>
</dbReference>
<name>A0A2T0WHK1_9BACT</name>
<accession>A0A2T0WHK1</accession>
<dbReference type="Pfam" id="PF05742">
    <property type="entry name" value="TANGO2"/>
    <property type="match status" value="1"/>
</dbReference>
<dbReference type="AlphaFoldDB" id="A0A2T0WHK1"/>
<comment type="caution">
    <text evidence="1">The sequence shown here is derived from an EMBL/GenBank/DDBJ whole genome shotgun (WGS) entry which is preliminary data.</text>
</comment>
<proteinExistence type="predicted"/>
<dbReference type="PANTHER" id="PTHR17985">
    <property type="entry name" value="SER/THR-RICH PROTEIN T10 IN DGCR REGION"/>
    <property type="match status" value="1"/>
</dbReference>
<sequence>MCLLAFNWNNHPRYKLILVANRDEFFERPSQQLHQWDSGIYAGKDLRAGGTWLGMNPKGRFAALTNYRDLKNLKKYEKSRGDLVKNFLEGAISPHDYLKKLEAEMHQYDGFNLLVGDHENLFYLSNKSAEGIRKLEPGTYGLSNALLETPWRKLVKARESLKEHIEAGDFQLESLMKGQHSKETESPDRLPDTGATPEQEILLSAQFINVGNYYGTVNSTALLWKENGEVEMMERVFDQVNGTHSDSQVNFKIQGKVEQNAG</sequence>
<organism evidence="1 2">
    <name type="scientific">Mongoliibacter ruber</name>
    <dbReference type="NCBI Taxonomy" id="1750599"/>
    <lineage>
        <taxon>Bacteria</taxon>
        <taxon>Pseudomonadati</taxon>
        <taxon>Bacteroidota</taxon>
        <taxon>Cytophagia</taxon>
        <taxon>Cytophagales</taxon>
        <taxon>Cyclobacteriaceae</taxon>
        <taxon>Mongoliibacter</taxon>
    </lineage>
</organism>
<gene>
    <name evidence="1" type="ORF">CLW00_10921</name>
</gene>
<evidence type="ECO:0000313" key="2">
    <source>
        <dbReference type="Proteomes" id="UP000238157"/>
    </source>
</evidence>
<reference evidence="1 2" key="1">
    <citation type="submission" date="2018-03" db="EMBL/GenBank/DDBJ databases">
        <title>Genomic Encyclopedia of Archaeal and Bacterial Type Strains, Phase II (KMG-II): from individual species to whole genera.</title>
        <authorList>
            <person name="Goeker M."/>
        </authorList>
    </citation>
    <scope>NUCLEOTIDE SEQUENCE [LARGE SCALE GENOMIC DNA]</scope>
    <source>
        <strain evidence="1 2">DSM 27929</strain>
    </source>
</reference>
<dbReference type="Proteomes" id="UP000238157">
    <property type="component" value="Unassembled WGS sequence"/>
</dbReference>
<keyword evidence="2" id="KW-1185">Reference proteome</keyword>
<dbReference type="RefSeq" id="WP_106134685.1">
    <property type="nucleotide sequence ID" value="NZ_PVTR01000009.1"/>
</dbReference>
<dbReference type="PANTHER" id="PTHR17985:SF8">
    <property type="entry name" value="TRANSPORT AND GOLGI ORGANIZATION PROTEIN 2 HOMOLOG"/>
    <property type="match status" value="1"/>
</dbReference>
<evidence type="ECO:0000313" key="1">
    <source>
        <dbReference type="EMBL" id="PRY86177.1"/>
    </source>
</evidence>
<protein>
    <submittedName>
        <fullName evidence="1">Uncharacterized protein with NRDE domain</fullName>
    </submittedName>
</protein>
<dbReference type="OrthoDB" id="4380123at2"/>